<reference evidence="2" key="1">
    <citation type="submission" date="2016-10" db="EMBL/GenBank/DDBJ databases">
        <authorList>
            <person name="Beylefeld A."/>
            <person name="Abolnik C."/>
        </authorList>
    </citation>
    <scope>NUCLEOTIDE SEQUENCE [LARGE SCALE GENOMIC DNA]</scope>
    <source>
        <strain evidence="2">B359_6</strain>
    </source>
</reference>
<name>A0A1L4FSE1_9BACT</name>
<protein>
    <recommendedName>
        <fullName evidence="3">Terminase</fullName>
    </recommendedName>
</protein>
<dbReference type="Proteomes" id="UP000184322">
    <property type="component" value="Chromosome"/>
</dbReference>
<evidence type="ECO:0000313" key="2">
    <source>
        <dbReference type="Proteomes" id="UP000184322"/>
    </source>
</evidence>
<proteinExistence type="predicted"/>
<dbReference type="AlphaFoldDB" id="A0A1L4FSE1"/>
<dbReference type="RefSeq" id="WP_073372512.1">
    <property type="nucleotide sequence ID" value="NZ_CP017813.1"/>
</dbReference>
<dbReference type="OrthoDB" id="393936at2"/>
<evidence type="ECO:0000313" key="1">
    <source>
        <dbReference type="EMBL" id="APJ38509.1"/>
    </source>
</evidence>
<evidence type="ECO:0008006" key="3">
    <source>
        <dbReference type="Google" id="ProtNLM"/>
    </source>
</evidence>
<sequence>MPKIELLEPPIFTEETLYKAVHYTDSDKNPMFEAFKSDSFYEIHTGAKGVSKSFSGAIITIYRLVNEKIFCSVWCRNQYNHIKNTLRPMFSKVLDFLAEVYDLDYRPYIVITETGLYWNYDDGGAGRCVLFQNFEKTQAFQGITLPKNSFRFGELVIDEPIEDPNDSGKTTFQLRELYELQEEKIPLLMANTILRNPAPDGFKLKIKFFYNIFTTDHFLINNFHIHAIPFVNESGQINNDVINELTEKTFIQKDLETFEENLGLIVSMYSKFFIPKKEISNVQLKQFEALKQKNYRLWVITVAGFAFKDPKNQDNFYLRPYIYNESGQLTENIELVSEADFENALLNGTINGIFDGFDPGKSDNASWVRVAIDEDANIWIIDGVEDLKKLFKTKPSRNDINKVLIQLMNESNQRIKEVLNRPMRVINWDFNNTNFNSLVLTDNDIIMEMLNIELERQNNNDISALMAIRKDTKSETFGILNRQEWIKSILLNKLIKVVPTQQTLKLFDNLANQFIPPNEKKRDETVNPKIYDFINAFENACSYIYKIQLFKIYENLERE</sequence>
<dbReference type="KEGG" id="mpul:BLA55_02465"/>
<gene>
    <name evidence="1" type="ORF">BLA55_02465</name>
</gene>
<dbReference type="EMBL" id="CP017813">
    <property type="protein sequence ID" value="APJ38509.1"/>
    <property type="molecule type" value="Genomic_DNA"/>
</dbReference>
<accession>A0A1L4FSE1</accession>
<keyword evidence="2" id="KW-1185">Reference proteome</keyword>
<dbReference type="STRING" id="48003.BLA55_02465"/>
<organism evidence="1 2">
    <name type="scientific">Mycoplasmopsis pullorum</name>
    <dbReference type="NCBI Taxonomy" id="48003"/>
    <lineage>
        <taxon>Bacteria</taxon>
        <taxon>Bacillati</taxon>
        <taxon>Mycoplasmatota</taxon>
        <taxon>Mycoplasmoidales</taxon>
        <taxon>Metamycoplasmataceae</taxon>
        <taxon>Mycoplasmopsis</taxon>
    </lineage>
</organism>
<dbReference type="Gene3D" id="3.40.50.300">
    <property type="entry name" value="P-loop containing nucleotide triphosphate hydrolases"/>
    <property type="match status" value="1"/>
</dbReference>
<dbReference type="InterPro" id="IPR027417">
    <property type="entry name" value="P-loop_NTPase"/>
</dbReference>